<dbReference type="Pfam" id="PF00313">
    <property type="entry name" value="CSD"/>
    <property type="match status" value="1"/>
</dbReference>
<feature type="compositionally biased region" description="Pro residues" evidence="1">
    <location>
        <begin position="91"/>
        <end position="105"/>
    </location>
</feature>
<dbReference type="EMBL" id="BAAAZO010000006">
    <property type="protein sequence ID" value="GAA3618324.1"/>
    <property type="molecule type" value="Genomic_DNA"/>
</dbReference>
<evidence type="ECO:0000256" key="1">
    <source>
        <dbReference type="SAM" id="MobiDB-lite"/>
    </source>
</evidence>
<feature type="domain" description="CSD" evidence="2">
    <location>
        <begin position="1"/>
        <end position="59"/>
    </location>
</feature>
<dbReference type="InterPro" id="IPR012340">
    <property type="entry name" value="NA-bd_OB-fold"/>
</dbReference>
<dbReference type="PROSITE" id="PS51857">
    <property type="entry name" value="CSD_2"/>
    <property type="match status" value="1"/>
</dbReference>
<protein>
    <recommendedName>
        <fullName evidence="2">CSD domain-containing protein</fullName>
    </recommendedName>
</protein>
<feature type="region of interest" description="Disordered" evidence="1">
    <location>
        <begin position="66"/>
        <end position="126"/>
    </location>
</feature>
<feature type="compositionally biased region" description="Low complexity" evidence="1">
    <location>
        <begin position="106"/>
        <end position="116"/>
    </location>
</feature>
<dbReference type="Gene3D" id="2.40.50.140">
    <property type="entry name" value="Nucleic acid-binding proteins"/>
    <property type="match status" value="1"/>
</dbReference>
<evidence type="ECO:0000313" key="4">
    <source>
        <dbReference type="Proteomes" id="UP001501074"/>
    </source>
</evidence>
<proteinExistence type="predicted"/>
<organism evidence="3 4">
    <name type="scientific">Kineosporia mesophila</name>
    <dbReference type="NCBI Taxonomy" id="566012"/>
    <lineage>
        <taxon>Bacteria</taxon>
        <taxon>Bacillati</taxon>
        <taxon>Actinomycetota</taxon>
        <taxon>Actinomycetes</taxon>
        <taxon>Kineosporiales</taxon>
        <taxon>Kineosporiaceae</taxon>
        <taxon>Kineosporia</taxon>
    </lineage>
</organism>
<evidence type="ECO:0000313" key="3">
    <source>
        <dbReference type="EMBL" id="GAA3618324.1"/>
    </source>
</evidence>
<reference evidence="4" key="1">
    <citation type="journal article" date="2019" name="Int. J. Syst. Evol. Microbiol.">
        <title>The Global Catalogue of Microorganisms (GCM) 10K type strain sequencing project: providing services to taxonomists for standard genome sequencing and annotation.</title>
        <authorList>
            <consortium name="The Broad Institute Genomics Platform"/>
            <consortium name="The Broad Institute Genome Sequencing Center for Infectious Disease"/>
            <person name="Wu L."/>
            <person name="Ma J."/>
        </authorList>
    </citation>
    <scope>NUCLEOTIDE SEQUENCE [LARGE SCALE GENOMIC DNA]</scope>
    <source>
        <strain evidence="4">JCM 16902</strain>
    </source>
</reference>
<dbReference type="Proteomes" id="UP001501074">
    <property type="component" value="Unassembled WGS sequence"/>
</dbReference>
<name>A0ABP6ZTF0_9ACTN</name>
<accession>A0ABP6ZTF0</accession>
<comment type="caution">
    <text evidence="3">The sequence shown here is derived from an EMBL/GenBank/DDBJ whole genome shotgun (WGS) entry which is preliminary data.</text>
</comment>
<dbReference type="InterPro" id="IPR002059">
    <property type="entry name" value="CSP_DNA-bd"/>
</dbReference>
<gene>
    <name evidence="3" type="ORF">GCM10022223_38830</name>
</gene>
<evidence type="ECO:0000259" key="2">
    <source>
        <dbReference type="PROSITE" id="PS51857"/>
    </source>
</evidence>
<feature type="compositionally biased region" description="Low complexity" evidence="1">
    <location>
        <begin position="79"/>
        <end position="90"/>
    </location>
</feature>
<dbReference type="SMART" id="SM00357">
    <property type="entry name" value="CSP"/>
    <property type="match status" value="1"/>
</dbReference>
<sequence length="223" mass="22504">MRFDEIRGYGFIAPDSGGEDVFLHANALLAEKHQYQPGVPVEFDVIEGERGLKATAVRVVKGRAGVPAPVTKPAPVPSPAMQAAATHGPATPAPSPPAPTPPQPHPSSSVPAAQPHTSAANGSVATAAPPMVTPATVAAASHAPATIAPQRTANGASPAQVLSVINGAAPVNGAGLAPLTPDALGVEVVELCLESVPSLTGEQISQLRRAVLTMARRHGWVGE</sequence>
<dbReference type="SUPFAM" id="SSF50249">
    <property type="entry name" value="Nucleic acid-binding proteins"/>
    <property type="match status" value="1"/>
</dbReference>
<dbReference type="CDD" id="cd04458">
    <property type="entry name" value="CSP_CDS"/>
    <property type="match status" value="1"/>
</dbReference>
<dbReference type="InterPro" id="IPR011129">
    <property type="entry name" value="CSD"/>
</dbReference>
<keyword evidence="4" id="KW-1185">Reference proteome</keyword>